<proteinExistence type="predicted"/>
<dbReference type="AlphaFoldDB" id="A0A2I0J0S1"/>
<keyword evidence="2" id="KW-1185">Reference proteome</keyword>
<reference evidence="1 2" key="1">
    <citation type="submission" date="2017-11" db="EMBL/GenBank/DDBJ databases">
        <title>De-novo sequencing of pomegranate (Punica granatum L.) genome.</title>
        <authorList>
            <person name="Akparov Z."/>
            <person name="Amiraslanov A."/>
            <person name="Hajiyeva S."/>
            <person name="Abbasov M."/>
            <person name="Kaur K."/>
            <person name="Hamwieh A."/>
            <person name="Solovyev V."/>
            <person name="Salamov A."/>
            <person name="Braich B."/>
            <person name="Kosarev P."/>
            <person name="Mahmoud A."/>
            <person name="Hajiyev E."/>
            <person name="Babayeva S."/>
            <person name="Izzatullayeva V."/>
            <person name="Mammadov A."/>
            <person name="Mammadov A."/>
            <person name="Sharifova S."/>
            <person name="Ojaghi J."/>
            <person name="Eynullazada K."/>
            <person name="Bayramov B."/>
            <person name="Abdulazimova A."/>
            <person name="Shahmuradov I."/>
        </authorList>
    </citation>
    <scope>NUCLEOTIDE SEQUENCE [LARGE SCALE GENOMIC DNA]</scope>
    <source>
        <strain evidence="2">cv. AG2017</strain>
        <tissue evidence="1">Leaf</tissue>
    </source>
</reference>
<protein>
    <submittedName>
        <fullName evidence="1">Uncharacterized protein</fullName>
    </submittedName>
</protein>
<evidence type="ECO:0000313" key="1">
    <source>
        <dbReference type="EMBL" id="PKI49822.1"/>
    </source>
</evidence>
<dbReference type="EMBL" id="PGOL01002196">
    <property type="protein sequence ID" value="PKI49822.1"/>
    <property type="molecule type" value="Genomic_DNA"/>
</dbReference>
<gene>
    <name evidence="1" type="ORF">CRG98_029799</name>
</gene>
<name>A0A2I0J0S1_PUNGR</name>
<sequence>MGRVPQPNFLGAAVTFWDPTHAVFNIQGTELAPTIEEYRTLIGQTTVTHADRIDAALASVVLQVVRGREYEVGLVAETIRSLDRVTRTVDRKLRGSSILLQIWLQSHANPFGLVMPVLFFSRSGSIISQLLSLIRVVERKVSEWIKIFREIPPRGFKWRAAQSPRTRHGLDSNTLGGSIRHPWIAKETSNGSWTHGESWSSSVHIFPSIQPSRNEISRLPRNMSSASIGGVRQHTRIPPTLHEQKIADQRERLSPRTWPSKRSLLT</sequence>
<organism evidence="1 2">
    <name type="scientific">Punica granatum</name>
    <name type="common">Pomegranate</name>
    <dbReference type="NCBI Taxonomy" id="22663"/>
    <lineage>
        <taxon>Eukaryota</taxon>
        <taxon>Viridiplantae</taxon>
        <taxon>Streptophyta</taxon>
        <taxon>Embryophyta</taxon>
        <taxon>Tracheophyta</taxon>
        <taxon>Spermatophyta</taxon>
        <taxon>Magnoliopsida</taxon>
        <taxon>eudicotyledons</taxon>
        <taxon>Gunneridae</taxon>
        <taxon>Pentapetalae</taxon>
        <taxon>rosids</taxon>
        <taxon>malvids</taxon>
        <taxon>Myrtales</taxon>
        <taxon>Lythraceae</taxon>
        <taxon>Punica</taxon>
    </lineage>
</organism>
<accession>A0A2I0J0S1</accession>
<comment type="caution">
    <text evidence="1">The sequence shown here is derived from an EMBL/GenBank/DDBJ whole genome shotgun (WGS) entry which is preliminary data.</text>
</comment>
<evidence type="ECO:0000313" key="2">
    <source>
        <dbReference type="Proteomes" id="UP000233551"/>
    </source>
</evidence>
<dbReference type="Proteomes" id="UP000233551">
    <property type="component" value="Unassembled WGS sequence"/>
</dbReference>